<evidence type="ECO:0000256" key="3">
    <source>
        <dbReference type="ARBA" id="ARBA00022989"/>
    </source>
</evidence>
<evidence type="ECO:0000256" key="4">
    <source>
        <dbReference type="ARBA" id="ARBA00023136"/>
    </source>
</evidence>
<feature type="domain" description="ABC-2 type transporter transmembrane" evidence="6">
    <location>
        <begin position="62"/>
        <end position="262"/>
    </location>
</feature>
<dbReference type="OrthoDB" id="63188at2"/>
<accession>A0A0G3HCD8</accession>
<dbReference type="KEGG" id="cut:CUTER_04795"/>
<reference evidence="7 8" key="1">
    <citation type="journal article" date="2015" name="Genome Announc.">
        <title>Virulence Factor Genes Detected in the Complete Genome Sequence of Corynebacterium uterequi DSM 45634, Isolated from the Uterus of a Maiden Mare.</title>
        <authorList>
            <person name="Ruckert C."/>
            <person name="Kriete M."/>
            <person name="Jaenicke S."/>
            <person name="Winkler A."/>
            <person name="Tauch A."/>
        </authorList>
    </citation>
    <scope>NUCLEOTIDE SEQUENCE [LARGE SCALE GENOMIC DNA]</scope>
    <source>
        <strain evidence="7 8">DSM 45634</strain>
    </source>
</reference>
<feature type="transmembrane region" description="Helical" evidence="5">
    <location>
        <begin position="113"/>
        <end position="136"/>
    </location>
</feature>
<feature type="transmembrane region" description="Helical" evidence="5">
    <location>
        <begin position="240"/>
        <end position="261"/>
    </location>
</feature>
<dbReference type="PANTHER" id="PTHR43229">
    <property type="entry name" value="NODULATION PROTEIN J"/>
    <property type="match status" value="1"/>
</dbReference>
<evidence type="ECO:0000256" key="5">
    <source>
        <dbReference type="SAM" id="Phobius"/>
    </source>
</evidence>
<feature type="transmembrane region" description="Helical" evidence="5">
    <location>
        <begin position="148"/>
        <end position="171"/>
    </location>
</feature>
<evidence type="ECO:0000313" key="8">
    <source>
        <dbReference type="Proteomes" id="UP000035548"/>
    </source>
</evidence>
<dbReference type="RefSeq" id="WP_047259452.1">
    <property type="nucleotide sequence ID" value="NZ_CP011546.1"/>
</dbReference>
<evidence type="ECO:0000256" key="1">
    <source>
        <dbReference type="ARBA" id="ARBA00004141"/>
    </source>
</evidence>
<dbReference type="STRING" id="1072256.CUTER_04795"/>
<dbReference type="PANTHER" id="PTHR43229:SF2">
    <property type="entry name" value="NODULATION PROTEIN J"/>
    <property type="match status" value="1"/>
</dbReference>
<keyword evidence="8" id="KW-1185">Reference proteome</keyword>
<sequence>MTTPTPALTAERSAFRRTLAYCGYCQRRILSDYGTLFFSIGLPVLFYFFISAANDGTDLELPGGNLAAYLMVGMALYGGVTSVVSGGALEVVDRLTGWGRQLALTPLSASQILITEVVSAAHRVILPITAVFLAGAATGVEMPARHWAVTYLICCVCSVPFGFLGMAASALAPRPSTVGVVSSSVAFLAFAGNLFVPIPDSWLSLARLTPLWGPSLLARHPILQDMPVLHDSEPTSRSDLTAAVISTIVWAVIFIAAFVLLSRREKARA</sequence>
<dbReference type="InterPro" id="IPR013525">
    <property type="entry name" value="ABC2_TM"/>
</dbReference>
<dbReference type="Proteomes" id="UP000035548">
    <property type="component" value="Chromosome"/>
</dbReference>
<name>A0A0G3HCD8_9CORY</name>
<feature type="transmembrane region" description="Helical" evidence="5">
    <location>
        <begin position="178"/>
        <end position="198"/>
    </location>
</feature>
<evidence type="ECO:0000313" key="7">
    <source>
        <dbReference type="EMBL" id="AKK10964.1"/>
    </source>
</evidence>
<dbReference type="EMBL" id="CP011546">
    <property type="protein sequence ID" value="AKK10964.1"/>
    <property type="molecule type" value="Genomic_DNA"/>
</dbReference>
<evidence type="ECO:0000256" key="2">
    <source>
        <dbReference type="ARBA" id="ARBA00022692"/>
    </source>
</evidence>
<comment type="subcellular location">
    <subcellularLocation>
        <location evidence="1">Membrane</location>
        <topology evidence="1">Multi-pass membrane protein</topology>
    </subcellularLocation>
</comment>
<dbReference type="InterPro" id="IPR051784">
    <property type="entry name" value="Nod_factor_ABC_transporter"/>
</dbReference>
<evidence type="ECO:0000259" key="6">
    <source>
        <dbReference type="Pfam" id="PF12698"/>
    </source>
</evidence>
<proteinExistence type="predicted"/>
<dbReference type="AlphaFoldDB" id="A0A0G3HCD8"/>
<keyword evidence="2 5" id="KW-0812">Transmembrane</keyword>
<keyword evidence="4 5" id="KW-0472">Membrane</keyword>
<organism evidence="7 8">
    <name type="scientific">Corynebacterium uterequi</name>
    <dbReference type="NCBI Taxonomy" id="1072256"/>
    <lineage>
        <taxon>Bacteria</taxon>
        <taxon>Bacillati</taxon>
        <taxon>Actinomycetota</taxon>
        <taxon>Actinomycetes</taxon>
        <taxon>Mycobacteriales</taxon>
        <taxon>Corynebacteriaceae</taxon>
        <taxon>Corynebacterium</taxon>
    </lineage>
</organism>
<feature type="transmembrane region" description="Helical" evidence="5">
    <location>
        <begin position="66"/>
        <end position="92"/>
    </location>
</feature>
<dbReference type="PATRIC" id="fig|1072256.5.peg.952"/>
<dbReference type="Pfam" id="PF12698">
    <property type="entry name" value="ABC2_membrane_3"/>
    <property type="match status" value="1"/>
</dbReference>
<dbReference type="GO" id="GO:0016020">
    <property type="term" value="C:membrane"/>
    <property type="evidence" value="ECO:0007669"/>
    <property type="project" value="UniProtKB-SubCell"/>
</dbReference>
<keyword evidence="3 5" id="KW-1133">Transmembrane helix</keyword>
<gene>
    <name evidence="7" type="ORF">CUTER_04795</name>
</gene>
<feature type="transmembrane region" description="Helical" evidence="5">
    <location>
        <begin position="36"/>
        <end position="54"/>
    </location>
</feature>
<protein>
    <recommendedName>
        <fullName evidence="6">ABC-2 type transporter transmembrane domain-containing protein</fullName>
    </recommendedName>
</protein>
<dbReference type="GO" id="GO:0140359">
    <property type="term" value="F:ABC-type transporter activity"/>
    <property type="evidence" value="ECO:0007669"/>
    <property type="project" value="InterPro"/>
</dbReference>
<reference evidence="8" key="2">
    <citation type="submission" date="2015-05" db="EMBL/GenBank/DDBJ databases">
        <title>Complete genome sequence of Corynebacterium uterequi DSM 45634, isolated from the uterus of a maiden mare.</title>
        <authorList>
            <person name="Ruckert C."/>
            <person name="Albersmeier A."/>
            <person name="Winkler A."/>
            <person name="Tauch A."/>
        </authorList>
    </citation>
    <scope>NUCLEOTIDE SEQUENCE [LARGE SCALE GENOMIC DNA]</scope>
    <source>
        <strain evidence="8">DSM 45634</strain>
    </source>
</reference>